<feature type="domain" description="HTH lysR-type" evidence="1">
    <location>
        <begin position="24"/>
        <end position="83"/>
    </location>
</feature>
<evidence type="ECO:0000259" key="1">
    <source>
        <dbReference type="Pfam" id="PF00126"/>
    </source>
</evidence>
<organism evidence="3 4">
    <name type="scientific">Thermophilibacter immobilis</name>
    <dbReference type="NCBI Taxonomy" id="2779519"/>
    <lineage>
        <taxon>Bacteria</taxon>
        <taxon>Bacillati</taxon>
        <taxon>Actinomycetota</taxon>
        <taxon>Coriobacteriia</taxon>
        <taxon>Coriobacteriales</taxon>
        <taxon>Atopobiaceae</taxon>
        <taxon>Thermophilibacter</taxon>
    </lineage>
</organism>
<accession>A0A7S7M885</accession>
<name>A0A7S7M885_9ACTN</name>
<dbReference type="GO" id="GO:0003700">
    <property type="term" value="F:DNA-binding transcription factor activity"/>
    <property type="evidence" value="ECO:0007669"/>
    <property type="project" value="InterPro"/>
</dbReference>
<evidence type="ECO:0000313" key="3">
    <source>
        <dbReference type="EMBL" id="QOY60247.1"/>
    </source>
</evidence>
<dbReference type="InterPro" id="IPR029044">
    <property type="entry name" value="Nucleotide-diphossugar_trans"/>
</dbReference>
<evidence type="ECO:0000259" key="2">
    <source>
        <dbReference type="Pfam" id="PF12804"/>
    </source>
</evidence>
<dbReference type="AlphaFoldDB" id="A0A7S7M885"/>
<protein>
    <submittedName>
        <fullName evidence="3">NTP transferase domain-containing protein</fullName>
    </submittedName>
</protein>
<dbReference type="SUPFAM" id="SSF53448">
    <property type="entry name" value="Nucleotide-diphospho-sugar transferases"/>
    <property type="match status" value="1"/>
</dbReference>
<sequence length="321" mass="33632">MRPYVRTYLVDDKGERAFGSGPAELLRRIREHGSLRAAAQSMGMAYTKALALVKNAEAAVGHPLTTRVVGGAGGGGSTPTPEADALLEAYERWTSVVEATAAVRYASAFAGLDDLSRDDASKEARRTVGVAVLAAGHATRFGADKLVEPLLGEPVLARTLGCVPSALPLVVTSVSSEVDELARGRGADVARPGGPDQSDSTRALAAYALEAGWDACLFVPGDQPLVEPASVRSLLGASRANPDACVRLAWRGRAGSPILFPARVLPRLEALTGDVGGRAALGDAVARMSVEATWPWELWDVDTPSDLERIREVMEAGLGRA</sequence>
<evidence type="ECO:0000313" key="4">
    <source>
        <dbReference type="Proteomes" id="UP000593735"/>
    </source>
</evidence>
<keyword evidence="4" id="KW-1185">Reference proteome</keyword>
<reference evidence="3 4" key="1">
    <citation type="submission" date="2020-10" db="EMBL/GenBank/DDBJ databases">
        <title>Olsenella immobilis sp.nov., isolated from the mud in a fermentation cellar used for the production of Chinese strong-flavoured liquor.</title>
        <authorList>
            <person name="Lu L."/>
        </authorList>
    </citation>
    <scope>NUCLEOTIDE SEQUENCE [LARGE SCALE GENOMIC DNA]</scope>
    <source>
        <strain evidence="3 4">LZLJ-2</strain>
    </source>
</reference>
<dbReference type="Proteomes" id="UP000593735">
    <property type="component" value="Chromosome"/>
</dbReference>
<feature type="domain" description="MobA-like NTP transferase" evidence="2">
    <location>
        <begin position="131"/>
        <end position="282"/>
    </location>
</feature>
<dbReference type="SUPFAM" id="SSF46785">
    <property type="entry name" value="Winged helix' DNA-binding domain"/>
    <property type="match status" value="1"/>
</dbReference>
<dbReference type="EMBL" id="CP063767">
    <property type="protein sequence ID" value="QOY60247.1"/>
    <property type="molecule type" value="Genomic_DNA"/>
</dbReference>
<keyword evidence="3" id="KW-0808">Transferase</keyword>
<dbReference type="Pfam" id="PF12804">
    <property type="entry name" value="NTP_transf_3"/>
    <property type="match status" value="1"/>
</dbReference>
<dbReference type="Pfam" id="PF00126">
    <property type="entry name" value="HTH_1"/>
    <property type="match status" value="1"/>
</dbReference>
<dbReference type="PANTHER" id="PTHR43777">
    <property type="entry name" value="MOLYBDENUM COFACTOR CYTIDYLYLTRANSFERASE"/>
    <property type="match status" value="1"/>
</dbReference>
<dbReference type="KEGG" id="tio:INP52_07475"/>
<dbReference type="PANTHER" id="PTHR43777:SF1">
    <property type="entry name" value="MOLYBDENUM COFACTOR CYTIDYLYLTRANSFERASE"/>
    <property type="match status" value="1"/>
</dbReference>
<dbReference type="InterPro" id="IPR036388">
    <property type="entry name" value="WH-like_DNA-bd_sf"/>
</dbReference>
<gene>
    <name evidence="3" type="ORF">INP52_07475</name>
</gene>
<dbReference type="InterPro" id="IPR025877">
    <property type="entry name" value="MobA-like_NTP_Trfase"/>
</dbReference>
<dbReference type="Gene3D" id="3.90.550.10">
    <property type="entry name" value="Spore Coat Polysaccharide Biosynthesis Protein SpsA, Chain A"/>
    <property type="match status" value="1"/>
</dbReference>
<dbReference type="InterPro" id="IPR000847">
    <property type="entry name" value="LysR_HTH_N"/>
</dbReference>
<dbReference type="GO" id="GO:0016779">
    <property type="term" value="F:nucleotidyltransferase activity"/>
    <property type="evidence" value="ECO:0007669"/>
    <property type="project" value="UniProtKB-ARBA"/>
</dbReference>
<proteinExistence type="predicted"/>
<dbReference type="Gene3D" id="1.10.10.10">
    <property type="entry name" value="Winged helix-like DNA-binding domain superfamily/Winged helix DNA-binding domain"/>
    <property type="match status" value="1"/>
</dbReference>
<dbReference type="CDD" id="cd04182">
    <property type="entry name" value="GT_2_like_f"/>
    <property type="match status" value="1"/>
</dbReference>
<dbReference type="InterPro" id="IPR036390">
    <property type="entry name" value="WH_DNA-bd_sf"/>
</dbReference>
<dbReference type="RefSeq" id="WP_194370484.1">
    <property type="nucleotide sequence ID" value="NZ_CP063767.1"/>
</dbReference>